<keyword evidence="4" id="KW-1185">Reference proteome</keyword>
<feature type="transmembrane region" description="Helical" evidence="1">
    <location>
        <begin position="283"/>
        <end position="303"/>
    </location>
</feature>
<accession>A0A8H9ITR8</accession>
<dbReference type="AlphaFoldDB" id="A0A8H9ITR8"/>
<organism evidence="3 4">
    <name type="scientific">Amycolatopsis bartoniae</name>
    <dbReference type="NCBI Taxonomy" id="941986"/>
    <lineage>
        <taxon>Bacteria</taxon>
        <taxon>Bacillati</taxon>
        <taxon>Actinomycetota</taxon>
        <taxon>Actinomycetes</taxon>
        <taxon>Pseudonocardiales</taxon>
        <taxon>Pseudonocardiaceae</taxon>
        <taxon>Amycolatopsis</taxon>
    </lineage>
</organism>
<reference evidence="3" key="1">
    <citation type="journal article" date="2014" name="Int. J. Syst. Evol. Microbiol.">
        <title>Complete genome sequence of Corynebacterium casei LMG S-19264T (=DSM 44701T), isolated from a smear-ripened cheese.</title>
        <authorList>
            <consortium name="US DOE Joint Genome Institute (JGI-PGF)"/>
            <person name="Walter F."/>
            <person name="Albersmeier A."/>
            <person name="Kalinowski J."/>
            <person name="Ruckert C."/>
        </authorList>
    </citation>
    <scope>NUCLEOTIDE SEQUENCE</scope>
    <source>
        <strain evidence="3">CGMCC 4.7679</strain>
    </source>
</reference>
<keyword evidence="2" id="KW-0732">Signal</keyword>
<dbReference type="Proteomes" id="UP000658656">
    <property type="component" value="Unassembled WGS sequence"/>
</dbReference>
<sequence length="320" mass="32523">MHPIARAAALALLTLTGLASAPVAAAQDAAPWTVATAANDFGAGRENYSYTVDAGGQVDDGLVVANPGTAPLDLAVYSADAFTTREGRLDLLTRDKPSTGVGAWVRPGAAHVTVQPGQTTEVPFTVTVPADAAPGDHTGGIVTSLTENGVERRVGLRIQVRVGGELRPQLAVENLDVDYSGTLSGSGDATLTYTVHNTGNATVSARQAVSVSGPFGSWRATADPVPDTPSLLPGETRDVSVPVHGVVPALALTGTVTLTPLLTDASGSVAPLAAVSTTAHGAAVPWALVGLIVVVAAVAVFALRRRRSPVEEPEKVDVTV</sequence>
<feature type="signal peptide" evidence="2">
    <location>
        <begin position="1"/>
        <end position="25"/>
    </location>
</feature>
<evidence type="ECO:0000313" key="4">
    <source>
        <dbReference type="Proteomes" id="UP000658656"/>
    </source>
</evidence>
<reference evidence="3" key="2">
    <citation type="submission" date="2020-09" db="EMBL/GenBank/DDBJ databases">
        <authorList>
            <person name="Sun Q."/>
            <person name="Zhou Y."/>
        </authorList>
    </citation>
    <scope>NUCLEOTIDE SEQUENCE</scope>
    <source>
        <strain evidence="3">CGMCC 4.7679</strain>
    </source>
</reference>
<dbReference type="GO" id="GO:0005975">
    <property type="term" value="P:carbohydrate metabolic process"/>
    <property type="evidence" value="ECO:0007669"/>
    <property type="project" value="UniProtKB-ARBA"/>
</dbReference>
<dbReference type="InterPro" id="IPR013783">
    <property type="entry name" value="Ig-like_fold"/>
</dbReference>
<keyword evidence="1" id="KW-0812">Transmembrane</keyword>
<evidence type="ECO:0008006" key="5">
    <source>
        <dbReference type="Google" id="ProtNLM"/>
    </source>
</evidence>
<dbReference type="RefSeq" id="WP_145936119.1">
    <property type="nucleotide sequence ID" value="NZ_BNAV01000001.1"/>
</dbReference>
<gene>
    <name evidence="3" type="ORF">GCM10017566_13000</name>
</gene>
<name>A0A8H9ITR8_9PSEU</name>
<evidence type="ECO:0000256" key="2">
    <source>
        <dbReference type="SAM" id="SignalP"/>
    </source>
</evidence>
<comment type="caution">
    <text evidence="3">The sequence shown here is derived from an EMBL/GenBank/DDBJ whole genome shotgun (WGS) entry which is preliminary data.</text>
</comment>
<evidence type="ECO:0000256" key="1">
    <source>
        <dbReference type="SAM" id="Phobius"/>
    </source>
</evidence>
<dbReference type="Gene3D" id="2.60.40.10">
    <property type="entry name" value="Immunoglobulins"/>
    <property type="match status" value="1"/>
</dbReference>
<keyword evidence="1" id="KW-1133">Transmembrane helix</keyword>
<protein>
    <recommendedName>
        <fullName evidence="5">DUF916 domain-containing protein</fullName>
    </recommendedName>
</protein>
<keyword evidence="1" id="KW-0472">Membrane</keyword>
<proteinExistence type="predicted"/>
<feature type="chain" id="PRO_5039276860" description="DUF916 domain-containing protein" evidence="2">
    <location>
        <begin position="26"/>
        <end position="320"/>
    </location>
</feature>
<dbReference type="OrthoDB" id="4336304at2"/>
<dbReference type="EMBL" id="BNAV01000001">
    <property type="protein sequence ID" value="GHF40967.1"/>
    <property type="molecule type" value="Genomic_DNA"/>
</dbReference>
<evidence type="ECO:0000313" key="3">
    <source>
        <dbReference type="EMBL" id="GHF40967.1"/>
    </source>
</evidence>